<proteinExistence type="predicted"/>
<sequence length="345" mass="37701">MTLTDEVKARARELGFARIGIARAEALGPEGERLRAWLAEGRHAAMAWMEQTCEVRVDPRDERMLAGARSVIVMATPYARHEERVGPAPGVVARYARGRDYHNVIGKRAKKLADWLRASGHLARGSTDSTPVFERAWAVRAGLGFIGKNCCLIIPGLGSHVLLATVVTTAELEPDAPMGERCGSCTRCLDACPTRAFVGPRELDARRCISYLTIEHEGAIDEALREGIGDRFLGCDVCQDVCPFTRTAPPDPATTEPFAPDARWRDHDAVSVLRMDEATFDAYSLGSPVRRLKRAGAARNAAIVLGNVGGKVHLPVLRDARERDADDAVRDAAAWAITRIESREK</sequence>
<evidence type="ECO:0000256" key="1">
    <source>
        <dbReference type="ARBA" id="ARBA00022485"/>
    </source>
</evidence>
<dbReference type="PANTHER" id="PTHR30002">
    <property type="entry name" value="EPOXYQUEUOSINE REDUCTASE"/>
    <property type="match status" value="1"/>
</dbReference>
<evidence type="ECO:0000259" key="9">
    <source>
        <dbReference type="PROSITE" id="PS51379"/>
    </source>
</evidence>
<dbReference type="InterPro" id="IPR017896">
    <property type="entry name" value="4Fe4S_Fe-S-bd"/>
</dbReference>
<organism evidence="10 11">
    <name type="scientific">Sandaracinus amylolyticus</name>
    <dbReference type="NCBI Taxonomy" id="927083"/>
    <lineage>
        <taxon>Bacteria</taxon>
        <taxon>Pseudomonadati</taxon>
        <taxon>Myxococcota</taxon>
        <taxon>Polyangia</taxon>
        <taxon>Polyangiales</taxon>
        <taxon>Sandaracinaceae</taxon>
        <taxon>Sandaracinus</taxon>
    </lineage>
</organism>
<evidence type="ECO:0000256" key="4">
    <source>
        <dbReference type="ARBA" id="ARBA00022723"/>
    </source>
</evidence>
<dbReference type="EMBL" id="CP011125">
    <property type="protein sequence ID" value="AKF06718.1"/>
    <property type="molecule type" value="Genomic_DNA"/>
</dbReference>
<dbReference type="GO" id="GO:0046872">
    <property type="term" value="F:metal ion binding"/>
    <property type="evidence" value="ECO:0007669"/>
    <property type="project" value="UniProtKB-KW"/>
</dbReference>
<keyword evidence="1" id="KW-0004">4Fe-4S</keyword>
<reference evidence="10 11" key="1">
    <citation type="submission" date="2015-03" db="EMBL/GenBank/DDBJ databases">
        <title>Genome assembly of Sandaracinus amylolyticus DSM 53668.</title>
        <authorList>
            <person name="Sharma G."/>
            <person name="Subramanian S."/>
        </authorList>
    </citation>
    <scope>NUCLEOTIDE SEQUENCE [LARGE SCALE GENOMIC DNA]</scope>
    <source>
        <strain evidence="10 11">DSM 53668</strain>
    </source>
</reference>
<dbReference type="PROSITE" id="PS00198">
    <property type="entry name" value="4FE4S_FER_1"/>
    <property type="match status" value="1"/>
</dbReference>
<evidence type="ECO:0000256" key="2">
    <source>
        <dbReference type="ARBA" id="ARBA00022490"/>
    </source>
</evidence>
<keyword evidence="2" id="KW-0963">Cytoplasm</keyword>
<dbReference type="Pfam" id="PF08331">
    <property type="entry name" value="QueG_DUF1730"/>
    <property type="match status" value="1"/>
</dbReference>
<dbReference type="AlphaFoldDB" id="A0A0F6W3S4"/>
<dbReference type="SUPFAM" id="SSF46548">
    <property type="entry name" value="alpha-helical ferredoxin"/>
    <property type="match status" value="1"/>
</dbReference>
<name>A0A0F6W3S4_9BACT</name>
<dbReference type="GO" id="GO:0008616">
    <property type="term" value="P:tRNA queuosine(34) biosynthetic process"/>
    <property type="evidence" value="ECO:0007669"/>
    <property type="project" value="UniProtKB-KW"/>
</dbReference>
<evidence type="ECO:0000256" key="6">
    <source>
        <dbReference type="ARBA" id="ARBA00023002"/>
    </source>
</evidence>
<dbReference type="NCBIfam" id="TIGR00276">
    <property type="entry name" value="tRNA epoxyqueuosine(34) reductase QueG"/>
    <property type="match status" value="1"/>
</dbReference>
<evidence type="ECO:0000313" key="10">
    <source>
        <dbReference type="EMBL" id="AKF06718.1"/>
    </source>
</evidence>
<dbReference type="Proteomes" id="UP000034883">
    <property type="component" value="Chromosome"/>
</dbReference>
<accession>A0A0F6W3S4</accession>
<evidence type="ECO:0000256" key="3">
    <source>
        <dbReference type="ARBA" id="ARBA00022694"/>
    </source>
</evidence>
<keyword evidence="3" id="KW-0819">tRNA processing</keyword>
<keyword evidence="5" id="KW-0671">Queuosine biosynthesis</keyword>
<dbReference type="PROSITE" id="PS51379">
    <property type="entry name" value="4FE4S_FER_2"/>
    <property type="match status" value="1"/>
</dbReference>
<evidence type="ECO:0000256" key="8">
    <source>
        <dbReference type="ARBA" id="ARBA00023014"/>
    </source>
</evidence>
<evidence type="ECO:0000256" key="7">
    <source>
        <dbReference type="ARBA" id="ARBA00023004"/>
    </source>
</evidence>
<dbReference type="Gene3D" id="3.30.70.20">
    <property type="match status" value="1"/>
</dbReference>
<dbReference type="InterPro" id="IPR013542">
    <property type="entry name" value="QueG_DUF1730"/>
</dbReference>
<keyword evidence="6" id="KW-0560">Oxidoreductase</keyword>
<feature type="domain" description="4Fe-4S ferredoxin-type" evidence="9">
    <location>
        <begin position="170"/>
        <end position="202"/>
    </location>
</feature>
<dbReference type="KEGG" id="samy:DB32_003867"/>
<protein>
    <submittedName>
        <fullName evidence="10">Epoxyqueuosine (OQ) reductase QueG</fullName>
    </submittedName>
</protein>
<dbReference type="GO" id="GO:0051539">
    <property type="term" value="F:4 iron, 4 sulfur cluster binding"/>
    <property type="evidence" value="ECO:0007669"/>
    <property type="project" value="UniProtKB-KW"/>
</dbReference>
<dbReference type="InterPro" id="IPR017900">
    <property type="entry name" value="4Fe4S_Fe_S_CS"/>
</dbReference>
<keyword evidence="11" id="KW-1185">Reference proteome</keyword>
<keyword evidence="8" id="KW-0411">Iron-sulfur</keyword>
<evidence type="ECO:0000313" key="11">
    <source>
        <dbReference type="Proteomes" id="UP000034883"/>
    </source>
</evidence>
<evidence type="ECO:0000256" key="5">
    <source>
        <dbReference type="ARBA" id="ARBA00022785"/>
    </source>
</evidence>
<dbReference type="Pfam" id="PF13484">
    <property type="entry name" value="Fer4_16"/>
    <property type="match status" value="1"/>
</dbReference>
<dbReference type="GO" id="GO:0052693">
    <property type="term" value="F:epoxyqueuosine reductase activity"/>
    <property type="evidence" value="ECO:0007669"/>
    <property type="project" value="TreeGrafter"/>
</dbReference>
<gene>
    <name evidence="10" type="ORF">DB32_003867</name>
</gene>
<dbReference type="RefSeq" id="WP_053233865.1">
    <property type="nucleotide sequence ID" value="NZ_CP011125.1"/>
</dbReference>
<dbReference type="STRING" id="927083.DB32_003867"/>
<keyword evidence="7" id="KW-0408">Iron</keyword>
<keyword evidence="4" id="KW-0479">Metal-binding</keyword>
<dbReference type="PANTHER" id="PTHR30002:SF4">
    <property type="entry name" value="EPOXYQUEUOSINE REDUCTASE"/>
    <property type="match status" value="1"/>
</dbReference>
<dbReference type="InterPro" id="IPR004453">
    <property type="entry name" value="QueG"/>
</dbReference>